<dbReference type="NCBIfam" id="NF003016">
    <property type="entry name" value="PRK03868.1"/>
    <property type="match status" value="1"/>
</dbReference>
<comment type="caution">
    <text evidence="10">The sequence shown here is derived from an EMBL/GenBank/DDBJ whole genome shotgun (WGS) entry which is preliminary data.</text>
</comment>
<evidence type="ECO:0000256" key="2">
    <source>
        <dbReference type="ARBA" id="ARBA00006604"/>
    </source>
</evidence>
<dbReference type="GO" id="GO:0051156">
    <property type="term" value="P:glucose 6-phosphate metabolic process"/>
    <property type="evidence" value="ECO:0007669"/>
    <property type="project" value="TreeGrafter"/>
</dbReference>
<evidence type="ECO:0000313" key="11">
    <source>
        <dbReference type="Proteomes" id="UP001177258"/>
    </source>
</evidence>
<comment type="function">
    <text evidence="7">Catalyzes the reversible isomerization of glucose-6-phosphate to fructose-6-phosphate.</text>
</comment>
<evidence type="ECO:0000256" key="6">
    <source>
        <dbReference type="ARBA" id="ARBA00029321"/>
    </source>
</evidence>
<keyword evidence="12" id="KW-1185">Reference proteome</keyword>
<dbReference type="GO" id="GO:0048029">
    <property type="term" value="F:monosaccharide binding"/>
    <property type="evidence" value="ECO:0007669"/>
    <property type="project" value="TreeGrafter"/>
</dbReference>
<dbReference type="PROSITE" id="PS00174">
    <property type="entry name" value="P_GLUCOSE_ISOMERASE_2"/>
    <property type="match status" value="1"/>
</dbReference>
<evidence type="ECO:0000313" key="12">
    <source>
        <dbReference type="Proteomes" id="UP001240777"/>
    </source>
</evidence>
<dbReference type="CDD" id="cd05016">
    <property type="entry name" value="SIS_PGI_2"/>
    <property type="match status" value="1"/>
</dbReference>
<dbReference type="EMBL" id="JAUYZK010000013">
    <property type="protein sequence ID" value="MDP2539694.1"/>
    <property type="molecule type" value="Genomic_DNA"/>
</dbReference>
<comment type="pathway">
    <text evidence="7">Carbohydrate biosynthesis; gluconeogenesis.</text>
</comment>
<evidence type="ECO:0000256" key="7">
    <source>
        <dbReference type="HAMAP-Rule" id="MF_00473"/>
    </source>
</evidence>
<dbReference type="InterPro" id="IPR035482">
    <property type="entry name" value="SIS_PGI_2"/>
</dbReference>
<dbReference type="CDD" id="cd05015">
    <property type="entry name" value="SIS_PGI_1"/>
    <property type="match status" value="1"/>
</dbReference>
<dbReference type="Proteomes" id="UP001240777">
    <property type="component" value="Unassembled WGS sequence"/>
</dbReference>
<dbReference type="GO" id="GO:0006094">
    <property type="term" value="P:gluconeogenesis"/>
    <property type="evidence" value="ECO:0007669"/>
    <property type="project" value="UniProtKB-UniRule"/>
</dbReference>
<keyword evidence="7" id="KW-0963">Cytoplasm</keyword>
<dbReference type="InterPro" id="IPR018189">
    <property type="entry name" value="Phosphoglucose_isomerase_CS"/>
</dbReference>
<evidence type="ECO:0000256" key="8">
    <source>
        <dbReference type="RuleBase" id="RU000612"/>
    </source>
</evidence>
<dbReference type="RefSeq" id="WP_305517605.1">
    <property type="nucleotide sequence ID" value="NZ_JAUPEV010000013.1"/>
</dbReference>
<evidence type="ECO:0000313" key="10">
    <source>
        <dbReference type="EMBL" id="MDP2539694.1"/>
    </source>
</evidence>
<reference evidence="10 12" key="1">
    <citation type="submission" date="2023-07" db="EMBL/GenBank/DDBJ databases">
        <title>Unpublished Manusciprt.</title>
        <authorList>
            <person name="Aydin F."/>
            <person name="Tarhane S."/>
            <person name="Saticioglu I.B."/>
            <person name="Karakaya E."/>
            <person name="Abay S."/>
            <person name="Guran O."/>
            <person name="Bozkurt E."/>
            <person name="Uzum N."/>
            <person name="Olgun K."/>
            <person name="Jablonski D."/>
        </authorList>
    </citation>
    <scope>NUCLEOTIDE SEQUENCE</scope>
    <source>
        <strain evidence="12">faydin-H75</strain>
        <strain evidence="10">Faydin-H76</strain>
    </source>
</reference>
<dbReference type="Proteomes" id="UP001177258">
    <property type="component" value="Unassembled WGS sequence"/>
</dbReference>
<gene>
    <name evidence="7" type="primary">pgi</name>
    <name evidence="9" type="ORF">Q5I04_07565</name>
    <name evidence="10" type="ORF">Q5I06_07900</name>
</gene>
<dbReference type="InterPro" id="IPR023096">
    <property type="entry name" value="G6P_Isomerase_C"/>
</dbReference>
<keyword evidence="4 7" id="KW-0324">Glycolysis</keyword>
<dbReference type="AlphaFoldDB" id="A0AA90PM50"/>
<sequence length="429" mass="48693">MLTFNQYFDKNSDLRHLANPNQKALDSVFDLISLERKNKKSGYYELPFEQKALQESHAYVKEKQFFLDSVKNIVIIGIGGSSLGLKAIDGLLSHLPARKKIQLAFLEHTDPIEIQKSLYNIHIKDSLFIIISKSGTTIETSSLMKYVIHRYGLFESFEKKSHLLFITDEDSPLYLLGKKEQVSTVGISKNIGGRFSVLSAVGVLPLMLLGYDVERLLEGAAEFEKNFFERKEEHLLKKAIFLAKNRDRFPINILFSYSSVFKDFNSWYVQLWGESLGKFDIYGKKVGLTPISLIGSIDQHSFLQLIAQGLMDKTITFLSIHQAKYIEPKIPDISFEYLGCTDFVNGASFAKLLNVQQIATMETIQNEGIPTDHIELEELCETNVGKLIIYFELLTSCVGGIFNINSYDQPGVELGKIRLREIFKILSKA</sequence>
<dbReference type="GO" id="GO:0004347">
    <property type="term" value="F:glucose-6-phosphate isomerase activity"/>
    <property type="evidence" value="ECO:0007669"/>
    <property type="project" value="UniProtKB-UniRule"/>
</dbReference>
<dbReference type="Gene3D" id="1.10.1390.10">
    <property type="match status" value="1"/>
</dbReference>
<feature type="active site" evidence="7">
    <location>
        <position position="416"/>
    </location>
</feature>
<keyword evidence="3 7" id="KW-0312">Gluconeogenesis</keyword>
<evidence type="ECO:0000256" key="3">
    <source>
        <dbReference type="ARBA" id="ARBA00022432"/>
    </source>
</evidence>
<feature type="active site" description="Proton donor" evidence="7">
    <location>
        <position position="274"/>
    </location>
</feature>
<dbReference type="InterPro" id="IPR001672">
    <property type="entry name" value="G6P_Isomerase"/>
</dbReference>
<comment type="pathway">
    <text evidence="1 7 8">Carbohydrate degradation; glycolysis; D-glyceraldehyde 3-phosphate and glycerone phosphate from D-glucose: step 2/4.</text>
</comment>
<evidence type="ECO:0000313" key="9">
    <source>
        <dbReference type="EMBL" id="MDO7253765.1"/>
    </source>
</evidence>
<dbReference type="InterPro" id="IPR035476">
    <property type="entry name" value="SIS_PGI_1"/>
</dbReference>
<feature type="active site" evidence="7">
    <location>
        <position position="300"/>
    </location>
</feature>
<dbReference type="Pfam" id="PF00342">
    <property type="entry name" value="PGI"/>
    <property type="match status" value="1"/>
</dbReference>
<accession>A0AA90PM50</accession>
<dbReference type="PANTHER" id="PTHR11469">
    <property type="entry name" value="GLUCOSE-6-PHOSPHATE ISOMERASE"/>
    <property type="match status" value="1"/>
</dbReference>
<evidence type="ECO:0000256" key="5">
    <source>
        <dbReference type="ARBA" id="ARBA00023235"/>
    </source>
</evidence>
<dbReference type="PROSITE" id="PS51463">
    <property type="entry name" value="P_GLUCOSE_ISOMERASE_3"/>
    <property type="match status" value="1"/>
</dbReference>
<keyword evidence="5 7" id="KW-0413">Isomerase</keyword>
<proteinExistence type="inferred from homology"/>
<reference evidence="9 11" key="3">
    <citation type="journal article" date="2024" name="Syst. Appl. Microbiol.">
        <title>Helicobacter cappadocius sp. nov., from lizards: The first psychrotrophic Helicobacter species.</title>
        <authorList>
            <person name="Aydin F."/>
            <person name="Tarhane S."/>
            <person name="Karakaya E."/>
            <person name="Abay S."/>
            <person name="Kayman T."/>
            <person name="Guran O."/>
            <person name="Bozkurt E."/>
            <person name="Uzum N."/>
            <person name="Avci A."/>
            <person name="Olgun K."/>
            <person name="Jablonski D."/>
            <person name="Guran C."/>
            <person name="Burcin Saticioglu I."/>
        </authorList>
    </citation>
    <scope>NUCLEOTIDE SEQUENCE [LARGE SCALE GENOMIC DNA]</scope>
    <source>
        <strain evidence="9">Faydin-H75</strain>
        <strain evidence="11">faydin-H76</strain>
    </source>
</reference>
<protein>
    <recommendedName>
        <fullName evidence="7">Glucose-6-phosphate isomerase</fullName>
        <shortName evidence="7">GPI</shortName>
        <ecNumber evidence="7">5.3.1.9</ecNumber>
    </recommendedName>
    <alternativeName>
        <fullName evidence="7">Phosphoglucose isomerase</fullName>
        <shortName evidence="7">PGI</shortName>
    </alternativeName>
    <alternativeName>
        <fullName evidence="7">Phosphohexose isomerase</fullName>
        <shortName evidence="7">PHI</shortName>
    </alternativeName>
</protein>
<dbReference type="InterPro" id="IPR046348">
    <property type="entry name" value="SIS_dom_sf"/>
</dbReference>
<dbReference type="GO" id="GO:0006096">
    <property type="term" value="P:glycolytic process"/>
    <property type="evidence" value="ECO:0007669"/>
    <property type="project" value="UniProtKB-UniRule"/>
</dbReference>
<dbReference type="EC" id="5.3.1.9" evidence="7"/>
<comment type="catalytic activity">
    <reaction evidence="6 7 8">
        <text>alpha-D-glucose 6-phosphate = beta-D-fructose 6-phosphate</text>
        <dbReference type="Rhea" id="RHEA:11816"/>
        <dbReference type="ChEBI" id="CHEBI:57634"/>
        <dbReference type="ChEBI" id="CHEBI:58225"/>
        <dbReference type="EC" id="5.3.1.9"/>
    </reaction>
</comment>
<comment type="similarity">
    <text evidence="2 7 8">Belongs to the GPI family.</text>
</comment>
<dbReference type="Gene3D" id="3.40.50.10490">
    <property type="entry name" value="Glucose-6-phosphate isomerase like protein, domain 1"/>
    <property type="match status" value="2"/>
</dbReference>
<evidence type="ECO:0000256" key="4">
    <source>
        <dbReference type="ARBA" id="ARBA00023152"/>
    </source>
</evidence>
<comment type="subcellular location">
    <subcellularLocation>
        <location evidence="7">Cytoplasm</location>
    </subcellularLocation>
</comment>
<dbReference type="PRINTS" id="PR00662">
    <property type="entry name" value="G6PISOMERASE"/>
</dbReference>
<organism evidence="10 11">
    <name type="scientific">Helicobacter cappadocius</name>
    <dbReference type="NCBI Taxonomy" id="3063998"/>
    <lineage>
        <taxon>Bacteria</taxon>
        <taxon>Pseudomonadati</taxon>
        <taxon>Campylobacterota</taxon>
        <taxon>Epsilonproteobacteria</taxon>
        <taxon>Campylobacterales</taxon>
        <taxon>Helicobacteraceae</taxon>
        <taxon>Helicobacter</taxon>
    </lineage>
</organism>
<dbReference type="GO" id="GO:0097367">
    <property type="term" value="F:carbohydrate derivative binding"/>
    <property type="evidence" value="ECO:0007669"/>
    <property type="project" value="InterPro"/>
</dbReference>
<evidence type="ECO:0000256" key="1">
    <source>
        <dbReference type="ARBA" id="ARBA00004926"/>
    </source>
</evidence>
<name>A0AA90PM50_9HELI</name>
<dbReference type="GO" id="GO:0005829">
    <property type="term" value="C:cytosol"/>
    <property type="evidence" value="ECO:0007669"/>
    <property type="project" value="TreeGrafter"/>
</dbReference>
<dbReference type="EMBL" id="JAUPEV010000013">
    <property type="protein sequence ID" value="MDO7253765.1"/>
    <property type="molecule type" value="Genomic_DNA"/>
</dbReference>
<dbReference type="PANTHER" id="PTHR11469:SF1">
    <property type="entry name" value="GLUCOSE-6-PHOSPHATE ISOMERASE"/>
    <property type="match status" value="1"/>
</dbReference>
<reference evidence="9" key="2">
    <citation type="submission" date="2023-07" db="EMBL/GenBank/DDBJ databases">
        <authorList>
            <person name="Aydin F."/>
            <person name="Tarhane S."/>
            <person name="Saticioglu I.B."/>
            <person name="Karakaya E."/>
            <person name="Abay S."/>
            <person name="Guran O."/>
            <person name="Bozkurt E."/>
            <person name="Uzum N."/>
            <person name="Olgun K."/>
            <person name="Jablonski D."/>
        </authorList>
    </citation>
    <scope>NUCLEOTIDE SEQUENCE</scope>
    <source>
        <strain evidence="9">Faydin-H75</strain>
    </source>
</reference>
<dbReference type="SUPFAM" id="SSF53697">
    <property type="entry name" value="SIS domain"/>
    <property type="match status" value="1"/>
</dbReference>
<dbReference type="HAMAP" id="MF_00473">
    <property type="entry name" value="G6P_isomerase"/>
    <property type="match status" value="1"/>
</dbReference>